<protein>
    <submittedName>
        <fullName evidence="4">Putative GTP-binding translation elongation/initiation factor</fullName>
    </submittedName>
</protein>
<dbReference type="SUPFAM" id="SSF52540">
    <property type="entry name" value="P-loop containing nucleoside triphosphate hydrolases"/>
    <property type="match status" value="1"/>
</dbReference>
<keyword evidence="1" id="KW-0547">Nucleotide-binding</keyword>
<dbReference type="Gene3D" id="3.40.50.300">
    <property type="entry name" value="P-loop containing nucleotide triphosphate hydrolases"/>
    <property type="match status" value="1"/>
</dbReference>
<keyword evidence="4" id="KW-0396">Initiation factor</keyword>
<dbReference type="GO" id="GO:0003924">
    <property type="term" value="F:GTPase activity"/>
    <property type="evidence" value="ECO:0007669"/>
    <property type="project" value="InterPro"/>
</dbReference>
<evidence type="ECO:0000256" key="2">
    <source>
        <dbReference type="ARBA" id="ARBA00023134"/>
    </source>
</evidence>
<keyword evidence="2" id="KW-0342">GTP-binding</keyword>
<dbReference type="InterPro" id="IPR050055">
    <property type="entry name" value="EF-Tu_GTPase"/>
</dbReference>
<dbReference type="InterPro" id="IPR009001">
    <property type="entry name" value="Transl_elong_EF1A/Init_IF2_C"/>
</dbReference>
<dbReference type="GO" id="GO:0005525">
    <property type="term" value="F:GTP binding"/>
    <property type="evidence" value="ECO:0007669"/>
    <property type="project" value="UniProtKB-KW"/>
</dbReference>
<dbReference type="SUPFAM" id="SSF50447">
    <property type="entry name" value="Translation proteins"/>
    <property type="match status" value="1"/>
</dbReference>
<feature type="domain" description="Tr-type G" evidence="3">
    <location>
        <begin position="31"/>
        <end position="248"/>
    </location>
</feature>
<organismHost>
    <name type="scientific">Acanthamoeba polyphaga</name>
    <name type="common">Amoeba</name>
    <dbReference type="NCBI Taxonomy" id="5757"/>
</organismHost>
<evidence type="ECO:0000259" key="3">
    <source>
        <dbReference type="PROSITE" id="PS51722"/>
    </source>
</evidence>
<evidence type="ECO:0000256" key="1">
    <source>
        <dbReference type="ARBA" id="ARBA00022741"/>
    </source>
</evidence>
<dbReference type="PANTHER" id="PTHR43721">
    <property type="entry name" value="ELONGATION FACTOR TU-RELATED"/>
    <property type="match status" value="1"/>
</dbReference>
<accession>A0A0G2Y143</accession>
<dbReference type="Pfam" id="PF00009">
    <property type="entry name" value="GTP_EFTU"/>
    <property type="match status" value="1"/>
</dbReference>
<sequence>MQSLKKSVDDTGNTNNIVSSGLPLDKSLEKIESSKYVVLGNVDAGKSSFVGVMKKCILDDGNGYARSLIAKTKHEKETGRTSTQSSHYIVNNGEITTLIDLCGHEKYLKTTMFGITGLFCDYGLVIVSANSTLEARGVTMEHISLLNANRIPFIIIVTKIDICPENILISLKKKFDYIASKSKKKILYFEDSEEEFNGSYLKESHQILIDSFQNRKTFVMPVIMVSNKTGHNINFVRELLTSIKSRSYLERKGLIKPMNKLSDKYPMIMYIDSSFSVPGIGIVLSGTVKYGSIKVGQKLFLGPVNNTYINITVKSIHNCISENVDTLEKNESGSIGIRLDTKGSFSKEMFTKGQIVTNDFDFAMKNTCYSFNCRISVFNHPTTIMNGYQTVIHCKTIRQPGRFKLNDNQVLRANSTTSLDIKFTRRPEFILPKSIFMFRDGRTKGMGIIEGGIPFIEDTPDIIKKQKKSVKKIPEKKIGK</sequence>
<dbReference type="PANTHER" id="PTHR43721:SF9">
    <property type="entry name" value="GTP-BINDING PROTEIN 1"/>
    <property type="match status" value="1"/>
</dbReference>
<dbReference type="PROSITE" id="PS51722">
    <property type="entry name" value="G_TR_2"/>
    <property type="match status" value="1"/>
</dbReference>
<dbReference type="Proteomes" id="UP000241474">
    <property type="component" value="Segment"/>
</dbReference>
<name>A0A0G2Y143_MIMIV</name>
<reference evidence="4 5" key="1">
    <citation type="submission" date="2014-10" db="EMBL/GenBank/DDBJ databases">
        <title>Pan-genome analysis of Brazilian lineage A amoebal mimiviruses.</title>
        <authorList>
            <person name="Assis F.L."/>
            <person name="Abrahao J.S."/>
            <person name="Kroon E.G."/>
            <person name="Dornas F.P."/>
            <person name="Andrade K.R."/>
            <person name="Borato P.V.M."/>
            <person name="Pilotto M.R."/>
            <person name="Benamar S."/>
            <person name="LaScola B."/>
            <person name="Colson P."/>
        </authorList>
    </citation>
    <scope>NUCLEOTIDE SEQUENCE [LARGE SCALE GENOMIC DNA]</scope>
    <source>
        <strain evidence="4 5">Oyster</strain>
    </source>
</reference>
<dbReference type="InterPro" id="IPR000795">
    <property type="entry name" value="T_Tr_GTP-bd_dom"/>
</dbReference>
<keyword evidence="4" id="KW-0648">Protein biosynthesis</keyword>
<dbReference type="InterPro" id="IPR009000">
    <property type="entry name" value="Transl_B-barrel_sf"/>
</dbReference>
<dbReference type="SUPFAM" id="SSF50465">
    <property type="entry name" value="EF-Tu/eEF-1alpha/eIF2-gamma C-terminal domain"/>
    <property type="match status" value="1"/>
</dbReference>
<dbReference type="Gene3D" id="2.40.30.10">
    <property type="entry name" value="Translation factors"/>
    <property type="match status" value="2"/>
</dbReference>
<proteinExistence type="predicted"/>
<dbReference type="EMBL" id="KM982401">
    <property type="protein sequence ID" value="AKI79403.1"/>
    <property type="molecule type" value="Genomic_DNA"/>
</dbReference>
<organism evidence="4 5">
    <name type="scientific">Acanthamoeba polyphaga mimivirus</name>
    <name type="common">APMV</name>
    <dbReference type="NCBI Taxonomy" id="212035"/>
    <lineage>
        <taxon>Viruses</taxon>
        <taxon>Varidnaviria</taxon>
        <taxon>Bamfordvirae</taxon>
        <taxon>Nucleocytoviricota</taxon>
        <taxon>Megaviricetes</taxon>
        <taxon>Imitervirales</taxon>
        <taxon>Mimiviridae</taxon>
        <taxon>Megamimivirinae</taxon>
        <taxon>Mimivirus</taxon>
        <taxon>Mimivirus bradfordmassiliense</taxon>
    </lineage>
</organism>
<dbReference type="InterPro" id="IPR027417">
    <property type="entry name" value="P-loop_NTPase"/>
</dbReference>
<evidence type="ECO:0000313" key="5">
    <source>
        <dbReference type="Proteomes" id="UP000241474"/>
    </source>
</evidence>
<evidence type="ECO:0000313" key="4">
    <source>
        <dbReference type="EMBL" id="AKI79403.1"/>
    </source>
</evidence>